<gene>
    <name evidence="3" type="ORF">QE417_001275</name>
</gene>
<keyword evidence="4" id="KW-1185">Reference proteome</keyword>
<evidence type="ECO:0000313" key="4">
    <source>
        <dbReference type="Proteomes" id="UP001258315"/>
    </source>
</evidence>
<name>A0ABU3GQZ5_9SPHI</name>
<dbReference type="Proteomes" id="UP001258315">
    <property type="component" value="Unassembled WGS sequence"/>
</dbReference>
<sequence>MAIRILIGALSLAVAVCMASCQNPAQPAQAKPVAAVKKPAACCTGKTPPRFGLKAPVAPQKEQLDSLAKSAKN</sequence>
<evidence type="ECO:0000256" key="2">
    <source>
        <dbReference type="SAM" id="SignalP"/>
    </source>
</evidence>
<dbReference type="RefSeq" id="WP_311948458.1">
    <property type="nucleotide sequence ID" value="NZ_JAVLVU010000001.1"/>
</dbReference>
<protein>
    <submittedName>
        <fullName evidence="3">Uncharacterized protein</fullName>
    </submittedName>
</protein>
<feature type="chain" id="PRO_5045371662" evidence="2">
    <location>
        <begin position="26"/>
        <end position="73"/>
    </location>
</feature>
<evidence type="ECO:0000313" key="3">
    <source>
        <dbReference type="EMBL" id="MDT3402203.1"/>
    </source>
</evidence>
<feature type="region of interest" description="Disordered" evidence="1">
    <location>
        <begin position="53"/>
        <end position="73"/>
    </location>
</feature>
<comment type="caution">
    <text evidence="3">The sequence shown here is derived from an EMBL/GenBank/DDBJ whole genome shotgun (WGS) entry which is preliminary data.</text>
</comment>
<feature type="signal peptide" evidence="2">
    <location>
        <begin position="1"/>
        <end position="25"/>
    </location>
</feature>
<keyword evidence="2" id="KW-0732">Signal</keyword>
<dbReference type="EMBL" id="JAVLVU010000001">
    <property type="protein sequence ID" value="MDT3402203.1"/>
    <property type="molecule type" value="Genomic_DNA"/>
</dbReference>
<accession>A0ABU3GQZ5</accession>
<evidence type="ECO:0000256" key="1">
    <source>
        <dbReference type="SAM" id="MobiDB-lite"/>
    </source>
</evidence>
<organism evidence="3 4">
    <name type="scientific">Mucilaginibacter terrae</name>
    <dbReference type="NCBI Taxonomy" id="1955052"/>
    <lineage>
        <taxon>Bacteria</taxon>
        <taxon>Pseudomonadati</taxon>
        <taxon>Bacteroidota</taxon>
        <taxon>Sphingobacteriia</taxon>
        <taxon>Sphingobacteriales</taxon>
        <taxon>Sphingobacteriaceae</taxon>
        <taxon>Mucilaginibacter</taxon>
    </lineage>
</organism>
<reference evidence="4" key="1">
    <citation type="submission" date="2023-07" db="EMBL/GenBank/DDBJ databases">
        <title>Functional and genomic diversity of the sorghum phyllosphere microbiome.</title>
        <authorList>
            <person name="Shade A."/>
        </authorList>
    </citation>
    <scope>NUCLEOTIDE SEQUENCE [LARGE SCALE GENOMIC DNA]</scope>
    <source>
        <strain evidence="4">SORGH_AS_0422</strain>
    </source>
</reference>
<proteinExistence type="predicted"/>